<sequence length="139" mass="15332">MFACALVGAWLFAACSKTPPEEALRQRLAELRQGIEARDADAVEEALAEDFIGPDGLDRTGARRLAALMLMRHDAVSLTFGPLDVRVRDRHATVRFTAAATGGSGRLLPDSAQIYDVETGWRMEGDEWRMTSADWKPEL</sequence>
<dbReference type="Pfam" id="PF14534">
    <property type="entry name" value="DUF4440"/>
    <property type="match status" value="1"/>
</dbReference>
<dbReference type="Proteomes" id="UP001431217">
    <property type="component" value="Unassembled WGS sequence"/>
</dbReference>
<dbReference type="InterPro" id="IPR027843">
    <property type="entry name" value="DUF4440"/>
</dbReference>
<accession>A0ABT0MFM6</accession>
<dbReference type="SUPFAM" id="SSF54427">
    <property type="entry name" value="NTF2-like"/>
    <property type="match status" value="1"/>
</dbReference>
<protein>
    <submittedName>
        <fullName evidence="2">Nuclear transport factor 2 family protein</fullName>
    </submittedName>
</protein>
<name>A0ABT0MFM6_9GAMM</name>
<dbReference type="Gene3D" id="3.10.450.50">
    <property type="match status" value="1"/>
</dbReference>
<evidence type="ECO:0000259" key="1">
    <source>
        <dbReference type="Pfam" id="PF14534"/>
    </source>
</evidence>
<comment type="caution">
    <text evidence="2">The sequence shown here is derived from an EMBL/GenBank/DDBJ whole genome shotgun (WGS) entry which is preliminary data.</text>
</comment>
<dbReference type="InterPro" id="IPR032710">
    <property type="entry name" value="NTF2-like_dom_sf"/>
</dbReference>
<keyword evidence="3" id="KW-1185">Reference proteome</keyword>
<gene>
    <name evidence="2" type="ORF">M2650_03290</name>
</gene>
<proteinExistence type="predicted"/>
<dbReference type="EMBL" id="JAMBEP010000001">
    <property type="protein sequence ID" value="MCL1633669.1"/>
    <property type="molecule type" value="Genomic_DNA"/>
</dbReference>
<evidence type="ECO:0000313" key="3">
    <source>
        <dbReference type="Proteomes" id="UP001431217"/>
    </source>
</evidence>
<organism evidence="2 3">
    <name type="scientific">Luteimonas galliterrae</name>
    <dbReference type="NCBI Taxonomy" id="2940486"/>
    <lineage>
        <taxon>Bacteria</taxon>
        <taxon>Pseudomonadati</taxon>
        <taxon>Pseudomonadota</taxon>
        <taxon>Gammaproteobacteria</taxon>
        <taxon>Lysobacterales</taxon>
        <taxon>Lysobacteraceae</taxon>
        <taxon>Luteimonas</taxon>
    </lineage>
</organism>
<dbReference type="RefSeq" id="WP_249474173.1">
    <property type="nucleotide sequence ID" value="NZ_JAMBEP010000001.1"/>
</dbReference>
<feature type="domain" description="DUF4440" evidence="1">
    <location>
        <begin position="25"/>
        <end position="130"/>
    </location>
</feature>
<reference evidence="2 3" key="1">
    <citation type="submission" date="2022-05" db="EMBL/GenBank/DDBJ databases">
        <title>Luteimonas sp. SX5, whole genome shotgun sequencing project.</title>
        <authorList>
            <person name="Zhao G."/>
            <person name="Shen L."/>
        </authorList>
    </citation>
    <scope>NUCLEOTIDE SEQUENCE [LARGE SCALE GENOMIC DNA]</scope>
    <source>
        <strain evidence="2 3">SX5</strain>
    </source>
</reference>
<evidence type="ECO:0000313" key="2">
    <source>
        <dbReference type="EMBL" id="MCL1633669.1"/>
    </source>
</evidence>